<dbReference type="Proteomes" id="UP000182719">
    <property type="component" value="Unassembled WGS sequence"/>
</dbReference>
<dbReference type="EMBL" id="FOAP01000009">
    <property type="protein sequence ID" value="SEL91438.1"/>
    <property type="molecule type" value="Genomic_DNA"/>
</dbReference>
<evidence type="ECO:0000313" key="2">
    <source>
        <dbReference type="Proteomes" id="UP000182719"/>
    </source>
</evidence>
<proteinExistence type="predicted"/>
<dbReference type="AlphaFoldDB" id="A0A1H7U429"/>
<evidence type="ECO:0000313" key="1">
    <source>
        <dbReference type="EMBL" id="SEL91438.1"/>
    </source>
</evidence>
<protein>
    <submittedName>
        <fullName evidence="1">Uncharacterized protein</fullName>
    </submittedName>
</protein>
<accession>A0A1H7U429</accession>
<gene>
    <name evidence="1" type="ORF">SAMN05444354_109289</name>
</gene>
<reference evidence="2" key="1">
    <citation type="submission" date="2016-10" db="EMBL/GenBank/DDBJ databases">
        <authorList>
            <person name="Varghese N."/>
            <person name="Submissions S."/>
        </authorList>
    </citation>
    <scope>NUCLEOTIDE SEQUENCE [LARGE SCALE GENOMIC DNA]</scope>
    <source>
        <strain evidence="2">DSM 17044</strain>
    </source>
</reference>
<name>A0A1H7U429_STIAU</name>
<organism evidence="1 2">
    <name type="scientific">Stigmatella aurantiaca</name>
    <dbReference type="NCBI Taxonomy" id="41"/>
    <lineage>
        <taxon>Bacteria</taxon>
        <taxon>Pseudomonadati</taxon>
        <taxon>Myxococcota</taxon>
        <taxon>Myxococcia</taxon>
        <taxon>Myxococcales</taxon>
        <taxon>Cystobacterineae</taxon>
        <taxon>Archangiaceae</taxon>
        <taxon>Stigmatella</taxon>
    </lineage>
</organism>
<keyword evidence="2" id="KW-1185">Reference proteome</keyword>
<sequence>MLPKHHAAKVADDWGGPGLTVAFEHSHRPGVHVSAGREGNCRAIVVGTGRTLDPDWMQGRPGGWENELLVAYLLPTALVAADSVPLVGSAFLWGGKVYR</sequence>